<organism evidence="2 3">
    <name type="scientific">Paracoccus rhizosphaerae</name>
    <dbReference type="NCBI Taxonomy" id="1133347"/>
    <lineage>
        <taxon>Bacteria</taxon>
        <taxon>Pseudomonadati</taxon>
        <taxon>Pseudomonadota</taxon>
        <taxon>Alphaproteobacteria</taxon>
        <taxon>Rhodobacterales</taxon>
        <taxon>Paracoccaceae</taxon>
        <taxon>Paracoccus</taxon>
    </lineage>
</organism>
<dbReference type="PANTHER" id="PTHR22916">
    <property type="entry name" value="GLYCOSYLTRANSFERASE"/>
    <property type="match status" value="1"/>
</dbReference>
<accession>A0ABV6CPR3</accession>
<dbReference type="PANTHER" id="PTHR22916:SF3">
    <property type="entry name" value="UDP-GLCNAC:BETAGAL BETA-1,3-N-ACETYLGLUCOSAMINYLTRANSFERASE-LIKE PROTEIN 1"/>
    <property type="match status" value="1"/>
</dbReference>
<evidence type="ECO:0000313" key="3">
    <source>
        <dbReference type="Proteomes" id="UP001589795"/>
    </source>
</evidence>
<sequence length="358" mass="38673">MANFRGAAYLRHAMQSVLDQTHDRIELIIADDASDDDSVAIARGMARNDDRVRVLASAQNQGPAATRNRALDAASGDWIAIVDSDDLIHPQRIARLLAAAQGHGADLVADDLVHFGAPEAQGGRTLLQPLAMTTPQIIDTALFLRANSGDPRVPGLGYLKPLISRRVLGSRRYDGRLQIGEDYDLILRILLGGARYLLLPDPLYAYRRHASSISHRLSVDRMAAMLAAHRALPRMEEPAARQAAAAVDRHLRRALRYERLVSDIKGRNLTRVAPRMVDPAMLGRLFASLQDRRRRGAAQAGRPAAGPVACPAMPQAGAAWPSAPANPAAAIAAEASQGRTALPTGAPEWARWLDAAVR</sequence>
<dbReference type="Pfam" id="PF00535">
    <property type="entry name" value="Glycos_transf_2"/>
    <property type="match status" value="1"/>
</dbReference>
<dbReference type="EMBL" id="JBHLWQ010000159">
    <property type="protein sequence ID" value="MFC0202001.1"/>
    <property type="molecule type" value="Genomic_DNA"/>
</dbReference>
<comment type="caution">
    <text evidence="2">The sequence shown here is derived from an EMBL/GenBank/DDBJ whole genome shotgun (WGS) entry which is preliminary data.</text>
</comment>
<dbReference type="CDD" id="cd00761">
    <property type="entry name" value="Glyco_tranf_GTA_type"/>
    <property type="match status" value="1"/>
</dbReference>
<evidence type="ECO:0000313" key="2">
    <source>
        <dbReference type="EMBL" id="MFC0202001.1"/>
    </source>
</evidence>
<reference evidence="2 3" key="1">
    <citation type="submission" date="2024-09" db="EMBL/GenBank/DDBJ databases">
        <authorList>
            <person name="Sun Q."/>
            <person name="Mori K."/>
        </authorList>
    </citation>
    <scope>NUCLEOTIDE SEQUENCE [LARGE SCALE GENOMIC DNA]</scope>
    <source>
        <strain evidence="2 3">CCM 7904</strain>
    </source>
</reference>
<keyword evidence="3" id="KW-1185">Reference proteome</keyword>
<protein>
    <submittedName>
        <fullName evidence="2">Glycosyltransferase family 2 protein</fullName>
    </submittedName>
</protein>
<dbReference type="Proteomes" id="UP001589795">
    <property type="component" value="Unassembled WGS sequence"/>
</dbReference>
<proteinExistence type="predicted"/>
<dbReference type="Gene3D" id="3.90.550.10">
    <property type="entry name" value="Spore Coat Polysaccharide Biosynthesis Protein SpsA, Chain A"/>
    <property type="match status" value="1"/>
</dbReference>
<gene>
    <name evidence="2" type="ORF">ACFFIZ_17225</name>
</gene>
<name>A0ABV6CPR3_9RHOB</name>
<dbReference type="SUPFAM" id="SSF53448">
    <property type="entry name" value="Nucleotide-diphospho-sugar transferases"/>
    <property type="match status" value="1"/>
</dbReference>
<dbReference type="InterPro" id="IPR001173">
    <property type="entry name" value="Glyco_trans_2-like"/>
</dbReference>
<dbReference type="RefSeq" id="WP_265508212.1">
    <property type="nucleotide sequence ID" value="NZ_JAOTBE010000062.1"/>
</dbReference>
<evidence type="ECO:0000259" key="1">
    <source>
        <dbReference type="Pfam" id="PF00535"/>
    </source>
</evidence>
<dbReference type="InterPro" id="IPR029044">
    <property type="entry name" value="Nucleotide-diphossugar_trans"/>
</dbReference>
<feature type="domain" description="Glycosyltransferase 2-like" evidence="1">
    <location>
        <begin position="5"/>
        <end position="125"/>
    </location>
</feature>